<dbReference type="Pfam" id="PF00196">
    <property type="entry name" value="GerE"/>
    <property type="match status" value="1"/>
</dbReference>
<feature type="domain" description="HTH luxR-type" evidence="1">
    <location>
        <begin position="1"/>
        <end position="55"/>
    </location>
</feature>
<dbReference type="Proteomes" id="UP001324287">
    <property type="component" value="Chromosome"/>
</dbReference>
<dbReference type="PRINTS" id="PR00038">
    <property type="entry name" value="HTHLUXR"/>
</dbReference>
<dbReference type="InterPro" id="IPR000792">
    <property type="entry name" value="Tscrpt_reg_LuxR_C"/>
</dbReference>
<proteinExistence type="predicted"/>
<dbReference type="InterPro" id="IPR016032">
    <property type="entry name" value="Sig_transdc_resp-reg_C-effctor"/>
</dbReference>
<dbReference type="InterPro" id="IPR036388">
    <property type="entry name" value="WH-like_DNA-bd_sf"/>
</dbReference>
<evidence type="ECO:0000313" key="2">
    <source>
        <dbReference type="EMBL" id="WRL66405.1"/>
    </source>
</evidence>
<evidence type="ECO:0000259" key="1">
    <source>
        <dbReference type="PROSITE" id="PS50043"/>
    </source>
</evidence>
<evidence type="ECO:0000313" key="3">
    <source>
        <dbReference type="Proteomes" id="UP001324287"/>
    </source>
</evidence>
<gene>
    <name evidence="2" type="ORF">U6N30_13805</name>
</gene>
<dbReference type="PROSITE" id="PS00622">
    <property type="entry name" value="HTH_LUXR_1"/>
    <property type="match status" value="1"/>
</dbReference>
<name>A0ABZ1B6G7_9ACTN</name>
<reference evidence="2 3" key="1">
    <citation type="submission" date="2023-12" db="EMBL/GenBank/DDBJ databases">
        <title>Blastococcus brunescens sp. nov., an actonobacterium isolated from sandstone collected in sahara desert.</title>
        <authorList>
            <person name="Gtari M."/>
            <person name="Ghodhbane F."/>
        </authorList>
    </citation>
    <scope>NUCLEOTIDE SEQUENCE [LARGE SCALE GENOMIC DNA]</scope>
    <source>
        <strain evidence="2 3">BMG 8361</strain>
    </source>
</reference>
<dbReference type="SMART" id="SM00421">
    <property type="entry name" value="HTH_LUXR"/>
    <property type="match status" value="1"/>
</dbReference>
<sequence>MTEVIRVRGRGLLNAQIAGELSMSVATVQAHVFRLLAKLEAANRVQVALLVHDAGLP</sequence>
<dbReference type="RefSeq" id="WP_324277718.1">
    <property type="nucleotide sequence ID" value="NZ_CP141261.1"/>
</dbReference>
<dbReference type="PROSITE" id="PS50043">
    <property type="entry name" value="HTH_LUXR_2"/>
    <property type="match status" value="1"/>
</dbReference>
<protein>
    <submittedName>
        <fullName evidence="2">LuxR C-terminal-related transcriptional regulator</fullName>
    </submittedName>
</protein>
<dbReference type="Gene3D" id="1.10.10.10">
    <property type="entry name" value="Winged helix-like DNA-binding domain superfamily/Winged helix DNA-binding domain"/>
    <property type="match status" value="1"/>
</dbReference>
<organism evidence="2 3">
    <name type="scientific">Blastococcus brunescens</name>
    <dbReference type="NCBI Taxonomy" id="1564165"/>
    <lineage>
        <taxon>Bacteria</taxon>
        <taxon>Bacillati</taxon>
        <taxon>Actinomycetota</taxon>
        <taxon>Actinomycetes</taxon>
        <taxon>Geodermatophilales</taxon>
        <taxon>Geodermatophilaceae</taxon>
        <taxon>Blastococcus</taxon>
    </lineage>
</organism>
<dbReference type="SUPFAM" id="SSF46894">
    <property type="entry name" value="C-terminal effector domain of the bipartite response regulators"/>
    <property type="match status" value="1"/>
</dbReference>
<keyword evidence="3" id="KW-1185">Reference proteome</keyword>
<accession>A0ABZ1B6G7</accession>
<dbReference type="EMBL" id="CP141261">
    <property type="protein sequence ID" value="WRL66405.1"/>
    <property type="molecule type" value="Genomic_DNA"/>
</dbReference>